<evidence type="ECO:0000256" key="1">
    <source>
        <dbReference type="ARBA" id="ARBA00022801"/>
    </source>
</evidence>
<protein>
    <submittedName>
        <fullName evidence="4">Germination-specific N-acetylmuramoyl-L-alanine amidase</fullName>
    </submittedName>
</protein>
<dbReference type="GO" id="GO:0030288">
    <property type="term" value="C:outer membrane-bounded periplasmic space"/>
    <property type="evidence" value="ECO:0007669"/>
    <property type="project" value="TreeGrafter"/>
</dbReference>
<dbReference type="InterPro" id="IPR050695">
    <property type="entry name" value="N-acetylmuramoyl_amidase_3"/>
</dbReference>
<reference evidence="4" key="1">
    <citation type="journal article" date="2014" name="Int. J. Syst. Evol. Microbiol.">
        <title>Complete genome sequence of Corynebacterium casei LMG S-19264T (=DSM 44701T), isolated from a smear-ripened cheese.</title>
        <authorList>
            <consortium name="US DOE Joint Genome Institute (JGI-PGF)"/>
            <person name="Walter F."/>
            <person name="Albersmeier A."/>
            <person name="Kalinowski J."/>
            <person name="Ruckert C."/>
        </authorList>
    </citation>
    <scope>NUCLEOTIDE SEQUENCE</scope>
    <source>
        <strain evidence="4">CGMCC 1.15179</strain>
    </source>
</reference>
<evidence type="ECO:0000259" key="3">
    <source>
        <dbReference type="SMART" id="SM00646"/>
    </source>
</evidence>
<comment type="caution">
    <text evidence="4">The sequence shown here is derived from an EMBL/GenBank/DDBJ whole genome shotgun (WGS) entry which is preliminary data.</text>
</comment>
<proteinExistence type="predicted"/>
<dbReference type="NCBIfam" id="TIGR02883">
    <property type="entry name" value="spore_cwlD"/>
    <property type="match status" value="1"/>
</dbReference>
<organism evidence="4 5">
    <name type="scientific">Marinithermofilum abyssi</name>
    <dbReference type="NCBI Taxonomy" id="1571185"/>
    <lineage>
        <taxon>Bacteria</taxon>
        <taxon>Bacillati</taxon>
        <taxon>Bacillota</taxon>
        <taxon>Bacilli</taxon>
        <taxon>Bacillales</taxon>
        <taxon>Thermoactinomycetaceae</taxon>
        <taxon>Marinithermofilum</taxon>
    </lineage>
</organism>
<keyword evidence="2" id="KW-1133">Transmembrane helix</keyword>
<dbReference type="AlphaFoldDB" id="A0A8J2YD15"/>
<keyword evidence="2" id="KW-0472">Membrane</keyword>
<sequence>MDVFKKLLQKKRALWLSGVVLASAIMMGIASWISWPGAQWTFHMPLAGRVIVLDPGHGGADGGAISKGGLVEKDVALQVTLYLRDYLQEAGALVVMTRETDKDLADEGARRRKAQDLIRRAQLIKKSRADALVSVHLNAIPSPRWSGAQTFYYPTLEANQRLATFIQKELVRNLENTKRQARYSGDVYILKTSQIPSALVEVGFLSNPQEAAMLARPDYQKKLAAAIYTGILRFYSGEALPKEAP</sequence>
<dbReference type="PANTHER" id="PTHR30404:SF0">
    <property type="entry name" value="N-ACETYLMURAMOYL-L-ALANINE AMIDASE AMIC"/>
    <property type="match status" value="1"/>
</dbReference>
<dbReference type="EMBL" id="BMHQ01000008">
    <property type="protein sequence ID" value="GGE20716.1"/>
    <property type="molecule type" value="Genomic_DNA"/>
</dbReference>
<dbReference type="GO" id="GO:0008745">
    <property type="term" value="F:N-acetylmuramoyl-L-alanine amidase activity"/>
    <property type="evidence" value="ECO:0007669"/>
    <property type="project" value="InterPro"/>
</dbReference>
<keyword evidence="5" id="KW-1185">Reference proteome</keyword>
<name>A0A8J2YD15_9BACL</name>
<dbReference type="Pfam" id="PF01520">
    <property type="entry name" value="Amidase_3"/>
    <property type="match status" value="1"/>
</dbReference>
<evidence type="ECO:0000313" key="4">
    <source>
        <dbReference type="EMBL" id="GGE20716.1"/>
    </source>
</evidence>
<dbReference type="RefSeq" id="WP_229751954.1">
    <property type="nucleotide sequence ID" value="NZ_BMHQ01000008.1"/>
</dbReference>
<dbReference type="CDD" id="cd02696">
    <property type="entry name" value="MurNAc-LAA"/>
    <property type="match status" value="1"/>
</dbReference>
<accession>A0A8J2YD15</accession>
<evidence type="ECO:0000313" key="5">
    <source>
        <dbReference type="Proteomes" id="UP000625210"/>
    </source>
</evidence>
<reference evidence="4" key="2">
    <citation type="submission" date="2020-09" db="EMBL/GenBank/DDBJ databases">
        <authorList>
            <person name="Sun Q."/>
            <person name="Zhou Y."/>
        </authorList>
    </citation>
    <scope>NUCLEOTIDE SEQUENCE</scope>
    <source>
        <strain evidence="4">CGMCC 1.15179</strain>
    </source>
</reference>
<feature type="domain" description="MurNAc-LAA" evidence="3">
    <location>
        <begin position="121"/>
        <end position="232"/>
    </location>
</feature>
<evidence type="ECO:0000256" key="2">
    <source>
        <dbReference type="SAM" id="Phobius"/>
    </source>
</evidence>
<dbReference type="SUPFAM" id="SSF53187">
    <property type="entry name" value="Zn-dependent exopeptidases"/>
    <property type="match status" value="1"/>
</dbReference>
<dbReference type="Proteomes" id="UP000625210">
    <property type="component" value="Unassembled WGS sequence"/>
</dbReference>
<dbReference type="InterPro" id="IPR002508">
    <property type="entry name" value="MurNAc-LAA_cat"/>
</dbReference>
<keyword evidence="1" id="KW-0378">Hydrolase</keyword>
<dbReference type="InterPro" id="IPR014234">
    <property type="entry name" value="Spore_CwlD"/>
</dbReference>
<dbReference type="Gene3D" id="3.40.630.40">
    <property type="entry name" value="Zn-dependent exopeptidases"/>
    <property type="match status" value="1"/>
</dbReference>
<dbReference type="SMART" id="SM00646">
    <property type="entry name" value="Ami_3"/>
    <property type="match status" value="1"/>
</dbReference>
<dbReference type="PANTHER" id="PTHR30404">
    <property type="entry name" value="N-ACETYLMURAMOYL-L-ALANINE AMIDASE"/>
    <property type="match status" value="1"/>
</dbReference>
<dbReference type="GO" id="GO:0009253">
    <property type="term" value="P:peptidoglycan catabolic process"/>
    <property type="evidence" value="ECO:0007669"/>
    <property type="project" value="InterPro"/>
</dbReference>
<feature type="transmembrane region" description="Helical" evidence="2">
    <location>
        <begin position="12"/>
        <end position="35"/>
    </location>
</feature>
<keyword evidence="2" id="KW-0812">Transmembrane</keyword>
<gene>
    <name evidence="4" type="primary">cwlD</name>
    <name evidence="4" type="ORF">GCM10011571_23380</name>
</gene>